<reference evidence="3 4" key="1">
    <citation type="submission" date="2024-04" db="EMBL/GenBank/DDBJ databases">
        <title>Isolation of an actinomycete strain from pig manure.</title>
        <authorList>
            <person name="Gong T."/>
            <person name="Yu Z."/>
            <person name="An M."/>
            <person name="Wei C."/>
            <person name="Yang W."/>
            <person name="Liu L."/>
        </authorList>
    </citation>
    <scope>NUCLEOTIDE SEQUENCE [LARGE SCALE GENOMIC DNA]</scope>
    <source>
        <strain evidence="3 4">ZF39</strain>
    </source>
</reference>
<protein>
    <recommendedName>
        <fullName evidence="5">Chemotaxis methyl-accepting receptor HlyB-like 4HB MCP domain-containing protein</fullName>
    </recommendedName>
</protein>
<feature type="transmembrane region" description="Helical" evidence="2">
    <location>
        <begin position="409"/>
        <end position="432"/>
    </location>
</feature>
<keyword evidence="4" id="KW-1185">Reference proteome</keyword>
<evidence type="ECO:0000313" key="4">
    <source>
        <dbReference type="Proteomes" id="UP001442841"/>
    </source>
</evidence>
<name>A0ABZ3FQY1_9ACTN</name>
<dbReference type="Proteomes" id="UP001442841">
    <property type="component" value="Chromosome"/>
</dbReference>
<feature type="transmembrane region" description="Helical" evidence="2">
    <location>
        <begin position="53"/>
        <end position="74"/>
    </location>
</feature>
<accession>A0ABZ3FQY1</accession>
<proteinExistence type="predicted"/>
<evidence type="ECO:0008006" key="5">
    <source>
        <dbReference type="Google" id="ProtNLM"/>
    </source>
</evidence>
<evidence type="ECO:0000313" key="3">
    <source>
        <dbReference type="EMBL" id="XAN07262.1"/>
    </source>
</evidence>
<feature type="transmembrane region" description="Helical" evidence="2">
    <location>
        <begin position="248"/>
        <end position="267"/>
    </location>
</feature>
<dbReference type="RefSeq" id="WP_425308713.1">
    <property type="nucleotide sequence ID" value="NZ_CP154795.1"/>
</dbReference>
<feature type="transmembrane region" description="Helical" evidence="2">
    <location>
        <begin position="213"/>
        <end position="236"/>
    </location>
</feature>
<evidence type="ECO:0000256" key="1">
    <source>
        <dbReference type="SAM" id="MobiDB-lite"/>
    </source>
</evidence>
<organism evidence="3 4">
    <name type="scientific">Ammonicoccus fulvus</name>
    <dbReference type="NCBI Taxonomy" id="3138240"/>
    <lineage>
        <taxon>Bacteria</taxon>
        <taxon>Bacillati</taxon>
        <taxon>Actinomycetota</taxon>
        <taxon>Actinomycetes</taxon>
        <taxon>Propionibacteriales</taxon>
        <taxon>Propionibacteriaceae</taxon>
        <taxon>Ammonicoccus</taxon>
    </lineage>
</organism>
<sequence length="440" mass="46223">MTAAASPPTQASTPTATSSSVPARVGSQPPAVAPPTVEVVPARQPPTPSLLRVLMVVTVLSVLLFAGAAVGGLVTVRSSTTEAAATADQISRLQQIRIELQRADARALEHVLAGQGEDDTPSYRESLATARRLIIDAADADPGERETLRSVNSALDDYTTLLERARLGGESPDGLNALANSSVILRTQVEEPLDMLVTGNEEQLQRQGVRIPAIVVTGTGALALFCLLGTATVVLVRFRRVVNPGLTAAVVLVGLAYGVSVGVMSTADNATSVAARVDLPILQATADAQRQAHRTRSAESQIVLTREADGAAAQRWTEAADEVSSAVDRVPTRSRIHLISSTWNLYRVGHETVAVAARNGRWDEARRLVTATDPGSQGDLFATFDAEISQEFSSNSEALSGSLLDARRFVTAAAIIALLASGAAVAGTFLGLRARLREYA</sequence>
<feature type="compositionally biased region" description="Low complexity" evidence="1">
    <location>
        <begin position="1"/>
        <end position="20"/>
    </location>
</feature>
<keyword evidence="2" id="KW-0812">Transmembrane</keyword>
<keyword evidence="2" id="KW-1133">Transmembrane helix</keyword>
<evidence type="ECO:0000256" key="2">
    <source>
        <dbReference type="SAM" id="Phobius"/>
    </source>
</evidence>
<keyword evidence="2" id="KW-0472">Membrane</keyword>
<gene>
    <name evidence="3" type="ORF">AADG42_08130</name>
</gene>
<dbReference type="EMBL" id="CP154795">
    <property type="protein sequence ID" value="XAN07262.1"/>
    <property type="molecule type" value="Genomic_DNA"/>
</dbReference>
<feature type="region of interest" description="Disordered" evidence="1">
    <location>
        <begin position="1"/>
        <end position="39"/>
    </location>
</feature>